<accession>A0AAD9YKY3</accession>
<comment type="caution">
    <text evidence="2">The sequence shown here is derived from an EMBL/GenBank/DDBJ whole genome shotgun (WGS) entry which is preliminary data.</text>
</comment>
<protein>
    <submittedName>
        <fullName evidence="2">Uncharacterized protein</fullName>
    </submittedName>
</protein>
<dbReference type="AlphaFoldDB" id="A0AAD9YKY3"/>
<evidence type="ECO:0000313" key="2">
    <source>
        <dbReference type="EMBL" id="KAK2769647.1"/>
    </source>
</evidence>
<sequence length="243" mass="27437">MGPGMAALAIEDTVTHFRSVWRSRWLAVLSTLSVNHPLGLLPSFFVWETERKRYPAPSTTQRRHTWKTGRRSAERAPPTNANESLPPACCFPSSVCHWQLPSLTEGHPSAGQDGKRKASKWCRGWLARVWVAPYPSCPIFSPIFLQHLLWEFPTGTCVVENKLTRLREKRALASVSPKRSFLCLSALQREISKGEQNTCKHFEHAEAVRGPLFSPFIHSVPNTIRHNLAIEPPSFSTVANSRY</sequence>
<name>A0AAD9YKY3_COLKA</name>
<evidence type="ECO:0000313" key="3">
    <source>
        <dbReference type="Proteomes" id="UP001281614"/>
    </source>
</evidence>
<dbReference type="EMBL" id="VYYT01000108">
    <property type="protein sequence ID" value="KAK2769647.1"/>
    <property type="molecule type" value="Genomic_DNA"/>
</dbReference>
<feature type="region of interest" description="Disordered" evidence="1">
    <location>
        <begin position="56"/>
        <end position="82"/>
    </location>
</feature>
<dbReference type="Proteomes" id="UP001281614">
    <property type="component" value="Unassembled WGS sequence"/>
</dbReference>
<organism evidence="2 3">
    <name type="scientific">Colletotrichum kahawae</name>
    <name type="common">Coffee berry disease fungus</name>
    <dbReference type="NCBI Taxonomy" id="34407"/>
    <lineage>
        <taxon>Eukaryota</taxon>
        <taxon>Fungi</taxon>
        <taxon>Dikarya</taxon>
        <taxon>Ascomycota</taxon>
        <taxon>Pezizomycotina</taxon>
        <taxon>Sordariomycetes</taxon>
        <taxon>Hypocreomycetidae</taxon>
        <taxon>Glomerellales</taxon>
        <taxon>Glomerellaceae</taxon>
        <taxon>Colletotrichum</taxon>
        <taxon>Colletotrichum gloeosporioides species complex</taxon>
    </lineage>
</organism>
<gene>
    <name evidence="2" type="ORF">CKAH01_15105</name>
</gene>
<feature type="compositionally biased region" description="Basic residues" evidence="1">
    <location>
        <begin position="61"/>
        <end position="70"/>
    </location>
</feature>
<keyword evidence="3" id="KW-1185">Reference proteome</keyword>
<evidence type="ECO:0000256" key="1">
    <source>
        <dbReference type="SAM" id="MobiDB-lite"/>
    </source>
</evidence>
<reference evidence="2" key="1">
    <citation type="submission" date="2023-02" db="EMBL/GenBank/DDBJ databases">
        <title>Colletotrichum kahawae CIFC_Que2 genome sequencing and assembly.</title>
        <authorList>
            <person name="Baroncelli R."/>
        </authorList>
    </citation>
    <scope>NUCLEOTIDE SEQUENCE</scope>
    <source>
        <strain evidence="2">CIFC_Que2</strain>
    </source>
</reference>
<proteinExistence type="predicted"/>